<dbReference type="SUPFAM" id="SSF117281">
    <property type="entry name" value="Kelch motif"/>
    <property type="match status" value="1"/>
</dbReference>
<gene>
    <name evidence="3" type="ORF">TCAL_14418</name>
</gene>
<dbReference type="InterPro" id="IPR006652">
    <property type="entry name" value="Kelch_1"/>
</dbReference>
<evidence type="ECO:0000256" key="2">
    <source>
        <dbReference type="ARBA" id="ARBA00022737"/>
    </source>
</evidence>
<dbReference type="PANTHER" id="PTHR46260">
    <property type="entry name" value="RING-TYPE DOMAIN-CONTAINING PROTEIN"/>
    <property type="match status" value="1"/>
</dbReference>
<dbReference type="PANTHER" id="PTHR46260:SF3">
    <property type="entry name" value="RING-TYPE DOMAIN-CONTAINING PROTEIN"/>
    <property type="match status" value="1"/>
</dbReference>
<dbReference type="SMART" id="SM00612">
    <property type="entry name" value="Kelch"/>
    <property type="match status" value="5"/>
</dbReference>
<reference evidence="3 4" key="1">
    <citation type="journal article" date="2018" name="Nat. Ecol. Evol.">
        <title>Genomic signatures of mitonuclear coevolution across populations of Tigriopus californicus.</title>
        <authorList>
            <person name="Barreto F.S."/>
            <person name="Watson E.T."/>
            <person name="Lima T.G."/>
            <person name="Willett C.S."/>
            <person name="Edmands S."/>
            <person name="Li W."/>
            <person name="Burton R.S."/>
        </authorList>
    </citation>
    <scope>NUCLEOTIDE SEQUENCE [LARGE SCALE GENOMIC DNA]</scope>
    <source>
        <strain evidence="3 4">San Diego</strain>
    </source>
</reference>
<keyword evidence="2" id="KW-0677">Repeat</keyword>
<dbReference type="Pfam" id="PF01344">
    <property type="entry name" value="Kelch_1"/>
    <property type="match status" value="1"/>
</dbReference>
<dbReference type="InterPro" id="IPR015915">
    <property type="entry name" value="Kelch-typ_b-propeller"/>
</dbReference>
<sequence>MIIGGRETGYVKSTNVEVIDMANEKHCPNQSSLPTLRYGMHAFILGSKLLILGGIGNYQDITSYNYENHLWESIGSIAADRSDYSVARIQDSWILILGGYFGSGITNTTLVFNANGSIIPGPDLPEPNEGFCACGLDDNHIFITGGVDLSSQTLRTTYVLDWSTQQWTNLDPMVLTRHYVECGTFLGTNQELNILVVGGLDSRVIVDPNTEIFNWPQRTWRAGPDFVYPEIFLNRMTSFDGKLFVFGGFDDVSSTFLSSIHTFIPGNESWVRFPLDMKIARRDFAIVKIPEGIVDC</sequence>
<evidence type="ECO:0008006" key="5">
    <source>
        <dbReference type="Google" id="ProtNLM"/>
    </source>
</evidence>
<dbReference type="EMBL" id="VCGU01000003">
    <property type="protein sequence ID" value="TRY78657.1"/>
    <property type="molecule type" value="Genomic_DNA"/>
</dbReference>
<dbReference type="InterPro" id="IPR051746">
    <property type="entry name" value="Kelch_domain_containing_8"/>
</dbReference>
<dbReference type="Gene3D" id="2.120.10.80">
    <property type="entry name" value="Kelch-type beta propeller"/>
    <property type="match status" value="2"/>
</dbReference>
<dbReference type="Proteomes" id="UP000318571">
    <property type="component" value="Chromosome 11"/>
</dbReference>
<keyword evidence="4" id="KW-1185">Reference proteome</keyword>
<evidence type="ECO:0000313" key="3">
    <source>
        <dbReference type="EMBL" id="TRY78657.1"/>
    </source>
</evidence>
<dbReference type="AlphaFoldDB" id="A0A553PLV9"/>
<proteinExistence type="predicted"/>
<dbReference type="STRING" id="6832.A0A553PLV9"/>
<name>A0A553PLV9_TIGCA</name>
<evidence type="ECO:0000256" key="1">
    <source>
        <dbReference type="ARBA" id="ARBA00022441"/>
    </source>
</evidence>
<dbReference type="Pfam" id="PF24681">
    <property type="entry name" value="Kelch_KLHDC2_KLHL20_DRC7"/>
    <property type="match status" value="1"/>
</dbReference>
<keyword evidence="1" id="KW-0880">Kelch repeat</keyword>
<accession>A0A553PLV9</accession>
<evidence type="ECO:0000313" key="4">
    <source>
        <dbReference type="Proteomes" id="UP000318571"/>
    </source>
</evidence>
<comment type="caution">
    <text evidence="3">The sequence shown here is derived from an EMBL/GenBank/DDBJ whole genome shotgun (WGS) entry which is preliminary data.</text>
</comment>
<protein>
    <recommendedName>
        <fullName evidence="5">Kelch repeat protein</fullName>
    </recommendedName>
</protein>
<organism evidence="3 4">
    <name type="scientific">Tigriopus californicus</name>
    <name type="common">Marine copepod</name>
    <dbReference type="NCBI Taxonomy" id="6832"/>
    <lineage>
        <taxon>Eukaryota</taxon>
        <taxon>Metazoa</taxon>
        <taxon>Ecdysozoa</taxon>
        <taxon>Arthropoda</taxon>
        <taxon>Crustacea</taxon>
        <taxon>Multicrustacea</taxon>
        <taxon>Hexanauplia</taxon>
        <taxon>Copepoda</taxon>
        <taxon>Harpacticoida</taxon>
        <taxon>Harpacticidae</taxon>
        <taxon>Tigriopus</taxon>
    </lineage>
</organism>